<keyword evidence="1" id="KW-0732">Signal</keyword>
<reference evidence="2" key="1">
    <citation type="submission" date="2022-12" db="EMBL/GenBank/DDBJ databases">
        <authorList>
            <person name="Alioto T."/>
            <person name="Alioto T."/>
            <person name="Gomez Garrido J."/>
        </authorList>
    </citation>
    <scope>NUCLEOTIDE SEQUENCE</scope>
</reference>
<protein>
    <submittedName>
        <fullName evidence="2">Uncharacterized protein</fullName>
    </submittedName>
</protein>
<organism evidence="2 3">
    <name type="scientific">Podarcis lilfordi</name>
    <name type="common">Lilford's wall lizard</name>
    <dbReference type="NCBI Taxonomy" id="74358"/>
    <lineage>
        <taxon>Eukaryota</taxon>
        <taxon>Metazoa</taxon>
        <taxon>Chordata</taxon>
        <taxon>Craniata</taxon>
        <taxon>Vertebrata</taxon>
        <taxon>Euteleostomi</taxon>
        <taxon>Lepidosauria</taxon>
        <taxon>Squamata</taxon>
        <taxon>Bifurcata</taxon>
        <taxon>Unidentata</taxon>
        <taxon>Episquamata</taxon>
        <taxon>Laterata</taxon>
        <taxon>Lacertibaenia</taxon>
        <taxon>Lacertidae</taxon>
        <taxon>Podarcis</taxon>
    </lineage>
</organism>
<evidence type="ECO:0000313" key="2">
    <source>
        <dbReference type="EMBL" id="CAI5766517.1"/>
    </source>
</evidence>
<evidence type="ECO:0000313" key="3">
    <source>
        <dbReference type="Proteomes" id="UP001178461"/>
    </source>
</evidence>
<accession>A0AA35JUR4</accession>
<feature type="chain" id="PRO_5041325810" evidence="1">
    <location>
        <begin position="28"/>
        <end position="90"/>
    </location>
</feature>
<keyword evidence="3" id="KW-1185">Reference proteome</keyword>
<name>A0AA35JUR4_9SAUR</name>
<evidence type="ECO:0000256" key="1">
    <source>
        <dbReference type="SAM" id="SignalP"/>
    </source>
</evidence>
<dbReference type="EMBL" id="OX395127">
    <property type="protein sequence ID" value="CAI5766517.1"/>
    <property type="molecule type" value="Genomic_DNA"/>
</dbReference>
<feature type="signal peptide" evidence="1">
    <location>
        <begin position="1"/>
        <end position="27"/>
    </location>
</feature>
<sequence>MTSLCWKETSNIQIFSCMAMLLLATLGKEDQHQQSKRTVNLKNNVEQYEELISESTCKDRTDILNFGSRKGQSLKEYVYKNVPPMEGMEN</sequence>
<proteinExistence type="predicted"/>
<dbReference type="Proteomes" id="UP001178461">
    <property type="component" value="Chromosome 2"/>
</dbReference>
<gene>
    <name evidence="2" type="ORF">PODLI_1B004739</name>
</gene>
<dbReference type="AlphaFoldDB" id="A0AA35JUR4"/>